<protein>
    <submittedName>
        <fullName evidence="10">ABC transporter permease YtrF</fullName>
    </submittedName>
</protein>
<feature type="region of interest" description="Disordered" evidence="6">
    <location>
        <begin position="306"/>
        <end position="333"/>
    </location>
</feature>
<keyword evidence="4 7" id="KW-1133">Transmembrane helix</keyword>
<keyword evidence="11" id="KW-1185">Reference proteome</keyword>
<feature type="transmembrane region" description="Helical" evidence="7">
    <location>
        <begin position="20"/>
        <end position="37"/>
    </location>
</feature>
<keyword evidence="3 7" id="KW-0812">Transmembrane</keyword>
<evidence type="ECO:0000256" key="6">
    <source>
        <dbReference type="SAM" id="MobiDB-lite"/>
    </source>
</evidence>
<evidence type="ECO:0000259" key="8">
    <source>
        <dbReference type="Pfam" id="PF02687"/>
    </source>
</evidence>
<evidence type="ECO:0000256" key="2">
    <source>
        <dbReference type="ARBA" id="ARBA00022475"/>
    </source>
</evidence>
<organism evidence="10 11">
    <name type="scientific">Ruminococcus bromii</name>
    <dbReference type="NCBI Taxonomy" id="40518"/>
    <lineage>
        <taxon>Bacteria</taxon>
        <taxon>Bacillati</taxon>
        <taxon>Bacillota</taxon>
        <taxon>Clostridia</taxon>
        <taxon>Eubacteriales</taxon>
        <taxon>Oscillospiraceae</taxon>
        <taxon>Ruminococcus</taxon>
    </lineage>
</organism>
<evidence type="ECO:0000256" key="4">
    <source>
        <dbReference type="ARBA" id="ARBA00022989"/>
    </source>
</evidence>
<dbReference type="AlphaFoldDB" id="A0A2N0UXX5"/>
<dbReference type="PANTHER" id="PTHR30287:SF1">
    <property type="entry name" value="INNER MEMBRANE PROTEIN"/>
    <property type="match status" value="1"/>
</dbReference>
<evidence type="ECO:0000313" key="11">
    <source>
        <dbReference type="Proteomes" id="UP000233425"/>
    </source>
</evidence>
<dbReference type="GO" id="GO:0005886">
    <property type="term" value="C:plasma membrane"/>
    <property type="evidence" value="ECO:0007669"/>
    <property type="project" value="UniProtKB-SubCell"/>
</dbReference>
<feature type="transmembrane region" description="Helical" evidence="7">
    <location>
        <begin position="703"/>
        <end position="727"/>
    </location>
</feature>
<dbReference type="EMBL" id="NNSR01000038">
    <property type="protein sequence ID" value="PKD31836.1"/>
    <property type="molecule type" value="Genomic_DNA"/>
</dbReference>
<feature type="region of interest" description="Disordered" evidence="6">
    <location>
        <begin position="497"/>
        <end position="525"/>
    </location>
</feature>
<feature type="compositionally biased region" description="Basic and acidic residues" evidence="6">
    <location>
        <begin position="306"/>
        <end position="325"/>
    </location>
</feature>
<dbReference type="InterPro" id="IPR038766">
    <property type="entry name" value="Membrane_comp_ABC_pdt"/>
</dbReference>
<evidence type="ECO:0000256" key="7">
    <source>
        <dbReference type="SAM" id="Phobius"/>
    </source>
</evidence>
<gene>
    <name evidence="10" type="primary">ytrF_2</name>
    <name evidence="10" type="ORF">RBATCC27255_00751</name>
</gene>
<keyword evidence="2" id="KW-1003">Cell membrane</keyword>
<evidence type="ECO:0000256" key="5">
    <source>
        <dbReference type="ARBA" id="ARBA00023136"/>
    </source>
</evidence>
<feature type="domain" description="ABC3 transporter permease C-terminal" evidence="8">
    <location>
        <begin position="610"/>
        <end position="728"/>
    </location>
</feature>
<dbReference type="Proteomes" id="UP000233425">
    <property type="component" value="Unassembled WGS sequence"/>
</dbReference>
<dbReference type="RefSeq" id="WP_101028815.1">
    <property type="nucleotide sequence ID" value="NZ_CABMMZ010000038.1"/>
</dbReference>
<dbReference type="Pfam" id="PF02687">
    <property type="entry name" value="FtsX"/>
    <property type="match status" value="2"/>
</dbReference>
<comment type="subcellular location">
    <subcellularLocation>
        <location evidence="1">Cell membrane</location>
        <topology evidence="1">Multi-pass membrane protein</topology>
    </subcellularLocation>
</comment>
<feature type="compositionally biased region" description="Polar residues" evidence="6">
    <location>
        <begin position="501"/>
        <end position="513"/>
    </location>
</feature>
<evidence type="ECO:0000313" key="10">
    <source>
        <dbReference type="EMBL" id="PKD31836.1"/>
    </source>
</evidence>
<evidence type="ECO:0000259" key="9">
    <source>
        <dbReference type="Pfam" id="PF12704"/>
    </source>
</evidence>
<dbReference type="PANTHER" id="PTHR30287">
    <property type="entry name" value="MEMBRANE COMPONENT OF PREDICTED ABC SUPERFAMILY METABOLITE UPTAKE TRANSPORTER"/>
    <property type="match status" value="1"/>
</dbReference>
<evidence type="ECO:0000256" key="1">
    <source>
        <dbReference type="ARBA" id="ARBA00004651"/>
    </source>
</evidence>
<feature type="transmembrane region" description="Helical" evidence="7">
    <location>
        <begin position="655"/>
        <end position="683"/>
    </location>
</feature>
<keyword evidence="5 7" id="KW-0472">Membrane</keyword>
<reference evidence="10" key="1">
    <citation type="journal article" date="2018" name="Environ. Microbiol.">
        <title>Sporulation capability and amylosome conservation among diverse human colonic and rumen isolates of the keystone starch-degrader Ruminococcus bromii.</title>
        <authorList>
            <person name="Mukhopadhya I."/>
            <person name="Morais S."/>
            <person name="Laverde-Gomez J."/>
            <person name="Sheridan P.O."/>
            <person name="Walker A.W."/>
            <person name="Kelly W."/>
            <person name="Klieve A.V."/>
            <person name="Ouwerkerk D."/>
            <person name="Duncan S.H."/>
            <person name="Louis P."/>
            <person name="Koropatkin N."/>
            <person name="Cockburn D."/>
            <person name="Kibler R."/>
            <person name="Cooper P.J."/>
            <person name="Sandoval C."/>
            <person name="Crost E."/>
            <person name="Juge N."/>
            <person name="Bayer E.A."/>
            <person name="Flint H.J."/>
        </authorList>
    </citation>
    <scope>NUCLEOTIDE SEQUENCE [LARGE SCALE GENOMIC DNA]</scope>
    <source>
        <strain evidence="10">ATCC 27255</strain>
    </source>
</reference>
<proteinExistence type="predicted"/>
<comment type="caution">
    <text evidence="10">The sequence shown here is derived from an EMBL/GenBank/DDBJ whole genome shotgun (WGS) entry which is preliminary data.</text>
</comment>
<feature type="transmembrane region" description="Helical" evidence="7">
    <location>
        <begin position="1009"/>
        <end position="1029"/>
    </location>
</feature>
<feature type="domain" description="ABC3 transporter permease C-terminal" evidence="8">
    <location>
        <begin position="1013"/>
        <end position="1127"/>
    </location>
</feature>
<dbReference type="InterPro" id="IPR003838">
    <property type="entry name" value="ABC3_permease_C"/>
</dbReference>
<feature type="transmembrane region" description="Helical" evidence="7">
    <location>
        <begin position="1105"/>
        <end position="1124"/>
    </location>
</feature>
<dbReference type="InterPro" id="IPR025857">
    <property type="entry name" value="MacB_PCD"/>
</dbReference>
<feature type="transmembrane region" description="Helical" evidence="7">
    <location>
        <begin position="1062"/>
        <end position="1085"/>
    </location>
</feature>
<name>A0A2N0UXX5_9FIRM</name>
<feature type="domain" description="MacB-like periplasmic core" evidence="9">
    <location>
        <begin position="778"/>
        <end position="971"/>
    </location>
</feature>
<dbReference type="Pfam" id="PF12704">
    <property type="entry name" value="MacB_PCD"/>
    <property type="match status" value="1"/>
</dbReference>
<sequence length="1139" mass="126265">MTKSLIKNTFREIKNTKARFISIMAIIALGVGFFAGIKATVPSMYNLARTYTDEQELMDYRLVSTVGFDEDDIKAVKNTDGVTSVMPSYFCDVQTDADSGGRTMRVIALPEKYGDNSVQNKLVLTEGRLPEKSGEIAADSSSFTAEGYKIGDKIRFAKQTGDTDTSTELKTLEYTVVGLVQSPLYIAYQRGTTTVGNGKISDYFYICPEDFAFERYTELYVKTDISDKFPAYTDDYDNAIEDKATDFEKVGENRSNSFTVEVIDKAKSDLADAKQEYSDNKEKTEKKLADAKTAIDDGKKELKTKTDDAQKKLDSAKQQIEDGKTQLENSRNEYNTKIADAQAQIAEKESQLNSAEKQYNSSKAEFDKEISKSQAEIENAEYQLQSAKDTFQTEQEPQLLAGISQAEDAVSALQNQISQTTDEETLAVLNAQLEQAQQKLDELNAAYDSAKAQLEKSENQLAENKALFEQKKSEGQAQLDYAYSQISSGRTQLDAAKAELAQQSADGQAQLDSAESKLNDAQSEYDSGVAKLAEEKKNGEKKLSDAQTEYDDGVKKADEEFKKAEDKIKDAEEEINSLTEPKWYVFDRSDNPGYSTFSSNADRLGAVATVFPVFFLLVAVLVCVTTMTRLIEEKRTEIGTLKALGYSNTSIVMKFVIYSLLAAVIGSVIGILIGIFTLPFVIYDAYKIMYYIGDITLIPDYTSIIFGIVAAVVCTVVVSVVVCAKSLHEKPAAVMRPKAPKAGKRILLERIKPLWSHMSFNSKLTARNLFRYKVRLCMTVIGVAGCTALIVAAFGLLNSFEPMTHDQFETIYKYDAVVVPKDSGSADNLSFLTDTLDKNSNVKHSMLVSQQECTVTHGNKIKDSDTNLVVPQNPEKFDEIVSLHTRKGKEELKLSDSGVMLSEKMCSELGIKTGDKITLNVDGKKAEVKVSGIFEQYLYNFVYMTPTAYKSLFGSDCTYNMADVALKDTSDSACDKFGSQVLSDDKIAAVSYIASSLNEFRNMLNSLDMVVTVMIICAAALAFVVLYNLTNINIAERVREIATFKVLGFYNRETSSFIYKENIILTLLGIFVGLFLGNLLTGFIIQTVEVDNIMFGRDIYFTSYLYAAGLTFLFSILVNAVMSFKIKAVNMVESLKSVE</sequence>
<feature type="transmembrane region" description="Helical" evidence="7">
    <location>
        <begin position="776"/>
        <end position="797"/>
    </location>
</feature>
<evidence type="ECO:0000256" key="3">
    <source>
        <dbReference type="ARBA" id="ARBA00022692"/>
    </source>
</evidence>
<accession>A0A2N0UXX5</accession>
<feature type="transmembrane region" description="Helical" evidence="7">
    <location>
        <begin position="604"/>
        <end position="625"/>
    </location>
</feature>